<accession>A0A411ELG4</accession>
<evidence type="ECO:0000256" key="1">
    <source>
        <dbReference type="ARBA" id="ARBA00022514"/>
    </source>
</evidence>
<feature type="domain" description="Chemokine interleukin-8-like" evidence="4">
    <location>
        <begin position="40"/>
        <end position="97"/>
    </location>
</feature>
<keyword evidence="2" id="KW-1015">Disulfide bond</keyword>
<dbReference type="EMBL" id="MK305155">
    <property type="protein sequence ID" value="QBA69884.1"/>
    <property type="molecule type" value="Genomic_DNA"/>
</dbReference>
<feature type="signal peptide" evidence="3">
    <location>
        <begin position="1"/>
        <end position="21"/>
    </location>
</feature>
<dbReference type="GO" id="GO:0005615">
    <property type="term" value="C:extracellular space"/>
    <property type="evidence" value="ECO:0007669"/>
    <property type="project" value="UniProtKB-KW"/>
</dbReference>
<feature type="chain" id="PRO_5019384903" evidence="3">
    <location>
        <begin position="22"/>
        <end position="110"/>
    </location>
</feature>
<keyword evidence="3" id="KW-0732">Signal</keyword>
<dbReference type="GO" id="GO:0006954">
    <property type="term" value="P:inflammatory response"/>
    <property type="evidence" value="ECO:0007669"/>
    <property type="project" value="TreeGrafter"/>
</dbReference>
<dbReference type="GO" id="GO:0048245">
    <property type="term" value="P:eosinophil chemotaxis"/>
    <property type="evidence" value="ECO:0007669"/>
    <property type="project" value="TreeGrafter"/>
</dbReference>
<organism evidence="5">
    <name type="scientific">Ochotona hoffmanni</name>
    <name type="common">Hoffmann's pika</name>
    <dbReference type="NCBI Taxonomy" id="869451"/>
    <lineage>
        <taxon>Eukaryota</taxon>
        <taxon>Metazoa</taxon>
        <taxon>Chordata</taxon>
        <taxon>Craniata</taxon>
        <taxon>Vertebrata</taxon>
        <taxon>Euteleostomi</taxon>
        <taxon>Mammalia</taxon>
        <taxon>Eutheria</taxon>
        <taxon>Euarchontoglires</taxon>
        <taxon>Glires</taxon>
        <taxon>Lagomorpha</taxon>
        <taxon>Ochotonidae</taxon>
        <taxon>Ochotona</taxon>
    </lineage>
</organism>
<name>A0A411ELG4_9LAGO</name>
<proteinExistence type="predicted"/>
<dbReference type="PANTHER" id="PTHR12015:SF21">
    <property type="entry name" value="C-C MOTIF CHEMOKINE 16"/>
    <property type="match status" value="1"/>
</dbReference>
<dbReference type="InterPro" id="IPR001811">
    <property type="entry name" value="Chemokine_IL8-like_dom"/>
</dbReference>
<protein>
    <submittedName>
        <fullName evidence="5">C-C motif chemokine ligand 16</fullName>
    </submittedName>
</protein>
<dbReference type="GO" id="GO:0008009">
    <property type="term" value="F:chemokine activity"/>
    <property type="evidence" value="ECO:0007669"/>
    <property type="project" value="InterPro"/>
</dbReference>
<dbReference type="InterPro" id="IPR036048">
    <property type="entry name" value="Interleukin_8-like_sf"/>
</dbReference>
<dbReference type="CDD" id="cd00272">
    <property type="entry name" value="Chemokine_CC"/>
    <property type="match status" value="1"/>
</dbReference>
<evidence type="ECO:0000256" key="2">
    <source>
        <dbReference type="ARBA" id="ARBA00023157"/>
    </source>
</evidence>
<dbReference type="Gene3D" id="2.40.50.40">
    <property type="match status" value="1"/>
</dbReference>
<keyword evidence="1" id="KW-0202">Cytokine</keyword>
<dbReference type="PANTHER" id="PTHR12015">
    <property type="entry name" value="SMALL INDUCIBLE CYTOKINE A"/>
    <property type="match status" value="1"/>
</dbReference>
<dbReference type="GO" id="GO:0030335">
    <property type="term" value="P:positive regulation of cell migration"/>
    <property type="evidence" value="ECO:0007669"/>
    <property type="project" value="TreeGrafter"/>
</dbReference>
<evidence type="ECO:0000259" key="4">
    <source>
        <dbReference type="SMART" id="SM00199"/>
    </source>
</evidence>
<dbReference type="AlphaFoldDB" id="A0A411ELG4"/>
<gene>
    <name evidence="5" type="primary">CCL16</name>
</gene>
<evidence type="ECO:0000256" key="3">
    <source>
        <dbReference type="SAM" id="SignalP"/>
    </source>
</evidence>
<dbReference type="SMART" id="SM00199">
    <property type="entry name" value="SCY"/>
    <property type="match status" value="1"/>
</dbReference>
<reference evidence="5" key="1">
    <citation type="submission" date="2018-12" db="EMBL/GenBank/DDBJ databases">
        <title>Evolution of CCL16 in Glires (Rodentia and Lagomorpha) shows an unusual random pseudogenization pattern.</title>
        <authorList>
            <person name="Neves F."/>
            <person name="Abrantes J."/>
            <person name="Lopes A.M."/>
            <person name="Fusinatto L.A."/>
            <person name="Magalhaes M.J."/>
            <person name="van der Loo W."/>
            <person name="Esteves P.J."/>
        </authorList>
    </citation>
    <scope>NUCLEOTIDE SEQUENCE</scope>
</reference>
<dbReference type="SUPFAM" id="SSF54117">
    <property type="entry name" value="Interleukin 8-like chemokines"/>
    <property type="match status" value="1"/>
</dbReference>
<evidence type="ECO:0000313" key="5">
    <source>
        <dbReference type="EMBL" id="QBA69884.1"/>
    </source>
</evidence>
<dbReference type="GO" id="GO:0048020">
    <property type="term" value="F:CCR chemokine receptor binding"/>
    <property type="evidence" value="ECO:0007669"/>
    <property type="project" value="TreeGrafter"/>
</dbReference>
<dbReference type="GO" id="GO:0070098">
    <property type="term" value="P:chemokine-mediated signaling pathway"/>
    <property type="evidence" value="ECO:0007669"/>
    <property type="project" value="TreeGrafter"/>
</dbReference>
<dbReference type="InterPro" id="IPR039809">
    <property type="entry name" value="Chemokine_b/g/d"/>
</dbReference>
<dbReference type="Pfam" id="PF00048">
    <property type="entry name" value="IL8"/>
    <property type="match status" value="1"/>
</dbReference>
<dbReference type="GO" id="GO:0061844">
    <property type="term" value="P:antimicrobial humoral immune response mediated by antimicrobial peptide"/>
    <property type="evidence" value="ECO:0007669"/>
    <property type="project" value="TreeGrafter"/>
</dbReference>
<sequence length="110" mass="12612">MKVSMATLCLLVLLLTTPVLCSQPEHKEVIARMPIGINLSADCCLKFYTRILPRRLLKGYRNAFRCHPPAISFVTIKNREVCTHFEDNWVQEYLQDPDLPLLPPSTLAWS</sequence>